<keyword evidence="3 5" id="KW-1133">Transmembrane helix</keyword>
<dbReference type="GO" id="GO:0005886">
    <property type="term" value="C:plasma membrane"/>
    <property type="evidence" value="ECO:0007669"/>
    <property type="project" value="TreeGrafter"/>
</dbReference>
<dbReference type="OrthoDB" id="5054at2"/>
<dbReference type="EMBL" id="FOGJ01000010">
    <property type="protein sequence ID" value="SER74079.1"/>
    <property type="molecule type" value="Genomic_DNA"/>
</dbReference>
<dbReference type="Pfam" id="PF01957">
    <property type="entry name" value="NfeD"/>
    <property type="match status" value="1"/>
</dbReference>
<name>A0A1H9RQB5_BUTFI</name>
<dbReference type="eggNOG" id="COG1585">
    <property type="taxonomic scope" value="Bacteria"/>
</dbReference>
<evidence type="ECO:0000259" key="6">
    <source>
        <dbReference type="Pfam" id="PF01957"/>
    </source>
</evidence>
<feature type="domain" description="NfeD-like C-terminal" evidence="6">
    <location>
        <begin position="85"/>
        <end position="144"/>
    </location>
</feature>
<organism evidence="7 8">
    <name type="scientific">Butyrivibrio fibrisolvens</name>
    <dbReference type="NCBI Taxonomy" id="831"/>
    <lineage>
        <taxon>Bacteria</taxon>
        <taxon>Bacillati</taxon>
        <taxon>Bacillota</taxon>
        <taxon>Clostridia</taxon>
        <taxon>Lachnospirales</taxon>
        <taxon>Lachnospiraceae</taxon>
        <taxon>Butyrivibrio</taxon>
    </lineage>
</organism>
<evidence type="ECO:0000313" key="8">
    <source>
        <dbReference type="Proteomes" id="UP000182584"/>
    </source>
</evidence>
<dbReference type="SUPFAM" id="SSF141322">
    <property type="entry name" value="NfeD domain-like"/>
    <property type="match status" value="1"/>
</dbReference>
<keyword evidence="2 5" id="KW-0812">Transmembrane</keyword>
<proteinExistence type="predicted"/>
<evidence type="ECO:0000256" key="5">
    <source>
        <dbReference type="SAM" id="Phobius"/>
    </source>
</evidence>
<keyword evidence="4 5" id="KW-0472">Membrane</keyword>
<gene>
    <name evidence="7" type="ORF">SAMN04487884_11041</name>
</gene>
<dbReference type="RefSeq" id="WP_027207372.1">
    <property type="nucleotide sequence ID" value="NZ_FOGJ01000010.1"/>
</dbReference>
<evidence type="ECO:0000256" key="3">
    <source>
        <dbReference type="ARBA" id="ARBA00022989"/>
    </source>
</evidence>
<evidence type="ECO:0000313" key="7">
    <source>
        <dbReference type="EMBL" id="SER74079.1"/>
    </source>
</evidence>
<evidence type="ECO:0000256" key="4">
    <source>
        <dbReference type="ARBA" id="ARBA00023136"/>
    </source>
</evidence>
<dbReference type="AlphaFoldDB" id="A0A1H9RQB5"/>
<dbReference type="PANTHER" id="PTHR33507">
    <property type="entry name" value="INNER MEMBRANE PROTEIN YBBJ"/>
    <property type="match status" value="1"/>
</dbReference>
<dbReference type="InterPro" id="IPR012340">
    <property type="entry name" value="NA-bd_OB-fold"/>
</dbReference>
<dbReference type="InterPro" id="IPR052165">
    <property type="entry name" value="Membrane_assoc_protease"/>
</dbReference>
<dbReference type="Gene3D" id="2.40.50.140">
    <property type="entry name" value="Nucleic acid-binding proteins"/>
    <property type="match status" value="1"/>
</dbReference>
<dbReference type="InterPro" id="IPR002810">
    <property type="entry name" value="NfeD-like_C"/>
</dbReference>
<keyword evidence="7" id="KW-0378">Hydrolase</keyword>
<dbReference type="GO" id="GO:0006508">
    <property type="term" value="P:proteolysis"/>
    <property type="evidence" value="ECO:0007669"/>
    <property type="project" value="UniProtKB-KW"/>
</dbReference>
<dbReference type="GO" id="GO:0008233">
    <property type="term" value="F:peptidase activity"/>
    <property type="evidence" value="ECO:0007669"/>
    <property type="project" value="UniProtKB-KW"/>
</dbReference>
<dbReference type="PANTHER" id="PTHR33507:SF3">
    <property type="entry name" value="INNER MEMBRANE PROTEIN YBBJ"/>
    <property type="match status" value="1"/>
</dbReference>
<comment type="subcellular location">
    <subcellularLocation>
        <location evidence="1">Membrane</location>
        <topology evidence="1">Multi-pass membrane protein</topology>
    </subcellularLocation>
</comment>
<evidence type="ECO:0000256" key="1">
    <source>
        <dbReference type="ARBA" id="ARBA00004141"/>
    </source>
</evidence>
<protein>
    <submittedName>
        <fullName evidence="7">Membrane protein implicated in regulation of membrane protease activity</fullName>
    </submittedName>
</protein>
<feature type="transmembrane region" description="Helical" evidence="5">
    <location>
        <begin position="31"/>
        <end position="64"/>
    </location>
</feature>
<sequence>MEINMVVVWLVLLLVCIIVEAATASLVSIWFAFGCLVAAVMAQIGVPIFAQVVAFTIVSALIMAVIRPIAKEHFGNKTIETNAGSLVGKHARVTLAIDNQQGTGQVNVEGMDWSARSTFDEVKITAGETVIIKAIDGVKLIVEKANTN</sequence>
<keyword evidence="7" id="KW-0645">Protease</keyword>
<evidence type="ECO:0000256" key="2">
    <source>
        <dbReference type="ARBA" id="ARBA00022692"/>
    </source>
</evidence>
<reference evidence="7 8" key="1">
    <citation type="submission" date="2016-10" db="EMBL/GenBank/DDBJ databases">
        <authorList>
            <person name="de Groot N.N."/>
        </authorList>
    </citation>
    <scope>NUCLEOTIDE SEQUENCE [LARGE SCALE GENOMIC DNA]</scope>
    <source>
        <strain evidence="7 8">AR40</strain>
    </source>
</reference>
<dbReference type="Proteomes" id="UP000182584">
    <property type="component" value="Unassembled WGS sequence"/>
</dbReference>
<accession>A0A1H9RQB5</accession>